<gene>
    <name evidence="1" type="ORF">ACFFJ8_23600</name>
</gene>
<keyword evidence="2" id="KW-1185">Reference proteome</keyword>
<protein>
    <submittedName>
        <fullName evidence="1">Phytanoyl-CoA dioxygenase family protein</fullName>
    </submittedName>
</protein>
<dbReference type="Proteomes" id="UP001589818">
    <property type="component" value="Unassembled WGS sequence"/>
</dbReference>
<proteinExistence type="predicted"/>
<dbReference type="Pfam" id="PF05721">
    <property type="entry name" value="PhyH"/>
    <property type="match status" value="1"/>
</dbReference>
<dbReference type="RefSeq" id="WP_204815486.1">
    <property type="nucleotide sequence ID" value="NZ_JANHOF010000001.1"/>
</dbReference>
<evidence type="ECO:0000313" key="1">
    <source>
        <dbReference type="EMBL" id="MFC0394334.1"/>
    </source>
</evidence>
<organism evidence="1 2">
    <name type="scientific">Paenibacillus mendelii</name>
    <dbReference type="NCBI Taxonomy" id="206163"/>
    <lineage>
        <taxon>Bacteria</taxon>
        <taxon>Bacillati</taxon>
        <taxon>Bacillota</taxon>
        <taxon>Bacilli</taxon>
        <taxon>Bacillales</taxon>
        <taxon>Paenibacillaceae</taxon>
        <taxon>Paenibacillus</taxon>
    </lineage>
</organism>
<keyword evidence="1" id="KW-0560">Oxidoreductase</keyword>
<dbReference type="GO" id="GO:0051213">
    <property type="term" value="F:dioxygenase activity"/>
    <property type="evidence" value="ECO:0007669"/>
    <property type="project" value="UniProtKB-KW"/>
</dbReference>
<accession>A0ABV6JFV8</accession>
<dbReference type="Gene3D" id="2.60.120.620">
    <property type="entry name" value="q2cbj1_9rhob like domain"/>
    <property type="match status" value="1"/>
</dbReference>
<dbReference type="PANTHER" id="PTHR37563">
    <property type="entry name" value="PHYTANOYL-COA DIOXYGENASE FAMILY PROTEIN (AFU_ORTHOLOGUE AFUA_2G03330)"/>
    <property type="match status" value="1"/>
</dbReference>
<dbReference type="PANTHER" id="PTHR37563:SF2">
    <property type="entry name" value="PHYTANOYL-COA DIOXYGENASE FAMILY PROTEIN (AFU_ORTHOLOGUE AFUA_2G03330)"/>
    <property type="match status" value="1"/>
</dbReference>
<sequence length="278" mass="31917">MKMTLTLEEISNGRLEPEKLAIAIEQVKANGYVVLDKVYSDEQMAELRAAFDPKFDEYIERRGYNTGTKRAQMHLPFQSPFSDPSIIEHPIAMSIMDGLLGEYSKLTYFASDTPMPGSDYQAVHCDINPLFPDLSTPLPPFCLVMNIPLVDTTEENGPLEIWPGGTHMHGDRANQDTLGGVINPHMHIVRAAEYMHSEKVIMSAGSIVIRDIRMWHRGTPNRSDYRRTNIALIYNRDWYGSGYQIQIPKEDYDKLPKRSRQLLRTEKIGYPVRMPWEW</sequence>
<name>A0ABV6JFV8_9BACL</name>
<comment type="caution">
    <text evidence="1">The sequence shown here is derived from an EMBL/GenBank/DDBJ whole genome shotgun (WGS) entry which is preliminary data.</text>
</comment>
<dbReference type="SUPFAM" id="SSF51197">
    <property type="entry name" value="Clavaminate synthase-like"/>
    <property type="match status" value="1"/>
</dbReference>
<keyword evidence="1" id="KW-0223">Dioxygenase</keyword>
<dbReference type="EMBL" id="JBHLVF010000041">
    <property type="protein sequence ID" value="MFC0394334.1"/>
    <property type="molecule type" value="Genomic_DNA"/>
</dbReference>
<reference evidence="1 2" key="1">
    <citation type="submission" date="2024-09" db="EMBL/GenBank/DDBJ databases">
        <authorList>
            <person name="Sun Q."/>
            <person name="Mori K."/>
        </authorList>
    </citation>
    <scope>NUCLEOTIDE SEQUENCE [LARGE SCALE GENOMIC DNA]</scope>
    <source>
        <strain evidence="1 2">CCM 4839</strain>
    </source>
</reference>
<dbReference type="InterPro" id="IPR008775">
    <property type="entry name" value="Phytyl_CoA_dOase-like"/>
</dbReference>
<dbReference type="InterPro" id="IPR051961">
    <property type="entry name" value="Fungal_Metabolite_Diox"/>
</dbReference>
<evidence type="ECO:0000313" key="2">
    <source>
        <dbReference type="Proteomes" id="UP001589818"/>
    </source>
</evidence>